<dbReference type="PANTHER" id="PTHR12526">
    <property type="entry name" value="GLYCOSYLTRANSFERASE"/>
    <property type="match status" value="1"/>
</dbReference>
<keyword evidence="2 4" id="KW-0808">Transferase</keyword>
<evidence type="ECO:0000256" key="2">
    <source>
        <dbReference type="ARBA" id="ARBA00022679"/>
    </source>
</evidence>
<dbReference type="SUPFAM" id="SSF53756">
    <property type="entry name" value="UDP-Glycosyltransferase/glycogen phosphorylase"/>
    <property type="match status" value="1"/>
</dbReference>
<evidence type="ECO:0000256" key="1">
    <source>
        <dbReference type="ARBA" id="ARBA00022676"/>
    </source>
</evidence>
<dbReference type="EC" id="2.4.-.-" evidence="4"/>
<organism evidence="4 5">
    <name type="scientific">Azonexus hydrophilus</name>
    <dbReference type="NCBI Taxonomy" id="418702"/>
    <lineage>
        <taxon>Bacteria</taxon>
        <taxon>Pseudomonadati</taxon>
        <taxon>Pseudomonadota</taxon>
        <taxon>Betaproteobacteria</taxon>
        <taxon>Rhodocyclales</taxon>
        <taxon>Azonexaceae</taxon>
        <taxon>Azonexus</taxon>
    </lineage>
</organism>
<evidence type="ECO:0000259" key="3">
    <source>
        <dbReference type="Pfam" id="PF13439"/>
    </source>
</evidence>
<dbReference type="RefSeq" id="WP_341743806.1">
    <property type="nucleotide sequence ID" value="NZ_CP151406.1"/>
</dbReference>
<accession>A0ABZ2XIG3</accession>
<keyword evidence="5" id="KW-1185">Reference proteome</keyword>
<gene>
    <name evidence="4" type="ORF">AADV58_00790</name>
</gene>
<dbReference type="Gene3D" id="3.40.50.2000">
    <property type="entry name" value="Glycogen Phosphorylase B"/>
    <property type="match status" value="2"/>
</dbReference>
<proteinExistence type="predicted"/>
<keyword evidence="1 4" id="KW-0328">Glycosyltransferase</keyword>
<dbReference type="PANTHER" id="PTHR12526:SF510">
    <property type="entry name" value="D-INOSITOL 3-PHOSPHATE GLYCOSYLTRANSFERASE"/>
    <property type="match status" value="1"/>
</dbReference>
<evidence type="ECO:0000313" key="4">
    <source>
        <dbReference type="EMBL" id="WZJ21712.1"/>
    </source>
</evidence>
<dbReference type="CDD" id="cd03801">
    <property type="entry name" value="GT4_PimA-like"/>
    <property type="match status" value="1"/>
</dbReference>
<dbReference type="EMBL" id="CP151406">
    <property type="protein sequence ID" value="WZJ21712.1"/>
    <property type="molecule type" value="Genomic_DNA"/>
</dbReference>
<evidence type="ECO:0000313" key="5">
    <source>
        <dbReference type="Proteomes" id="UP001479520"/>
    </source>
</evidence>
<sequence>MKIVHTEASLGWGGQEIRILEESRGMMARGHELLLLCPPEARIHQEAQRCGIPVQPLPIGKKRLAGLLAMHRWLNEHPVDLINTHSSTDSWLVALACSLRANAPAVVRTRHISAAVSSNPATRWLYTRGCQHVVTTGEALRRELIDGNGFPAAHITSVPTGIDPQRFAPGDRQAACVRLGLDPACLHVGIVATLRSWKGHLYLLEAFARLELPMCRLLIVGEGPMRPNIEARIAELGLADRVSLVGQQDQPEHWMQAIDVFCLPSYANEGVPQAILQAMLSGLPIISTPVGAITEAITHGETGLIVPARDADALYQALQDLLGAPERRQLLGTRARQEAAARFSLASMLDRMESIFQSAVAGRTGV</sequence>
<dbReference type="Proteomes" id="UP001479520">
    <property type="component" value="Chromosome"/>
</dbReference>
<dbReference type="Pfam" id="PF13439">
    <property type="entry name" value="Glyco_transf_4"/>
    <property type="match status" value="1"/>
</dbReference>
<name>A0ABZ2XIG3_9RHOO</name>
<dbReference type="GO" id="GO:0016757">
    <property type="term" value="F:glycosyltransferase activity"/>
    <property type="evidence" value="ECO:0007669"/>
    <property type="project" value="UniProtKB-KW"/>
</dbReference>
<reference evidence="4 5" key="1">
    <citation type="submission" date="2024-04" db="EMBL/GenBank/DDBJ databases">
        <title>Dissimilatory iodate-reducing microorganisms contribute to the enrichment of iodine in groundwater.</title>
        <authorList>
            <person name="Jiang Z."/>
        </authorList>
    </citation>
    <scope>NUCLEOTIDE SEQUENCE [LARGE SCALE GENOMIC DNA]</scope>
    <source>
        <strain evidence="4 5">NCP973</strain>
    </source>
</reference>
<dbReference type="InterPro" id="IPR028098">
    <property type="entry name" value="Glyco_trans_4-like_N"/>
</dbReference>
<dbReference type="Pfam" id="PF13692">
    <property type="entry name" value="Glyco_trans_1_4"/>
    <property type="match status" value="1"/>
</dbReference>
<protein>
    <submittedName>
        <fullName evidence="4">Glycosyltransferase family 4 protein</fullName>
        <ecNumber evidence="4">2.4.-.-</ecNumber>
    </submittedName>
</protein>
<feature type="domain" description="Glycosyltransferase subfamily 4-like N-terminal" evidence="3">
    <location>
        <begin position="12"/>
        <end position="166"/>
    </location>
</feature>